<gene>
    <name evidence="2" type="ORF">FB562_0291</name>
</gene>
<reference evidence="2 3" key="1">
    <citation type="submission" date="2019-06" db="EMBL/GenBank/DDBJ databases">
        <title>Sequencing the genomes of 1000 actinobacteria strains.</title>
        <authorList>
            <person name="Klenk H.-P."/>
        </authorList>
    </citation>
    <scope>NUCLEOTIDE SEQUENCE [LARGE SCALE GENOMIC DNA]</scope>
    <source>
        <strain evidence="2 3">DSM 26477</strain>
    </source>
</reference>
<protein>
    <submittedName>
        <fullName evidence="2">Uncharacterized protein</fullName>
    </submittedName>
</protein>
<evidence type="ECO:0000313" key="2">
    <source>
        <dbReference type="EMBL" id="TQL47238.1"/>
    </source>
</evidence>
<dbReference type="RefSeq" id="WP_141879517.1">
    <property type="nucleotide sequence ID" value="NZ_VFOM01000001.1"/>
</dbReference>
<comment type="caution">
    <text evidence="2">The sequence shown here is derived from an EMBL/GenBank/DDBJ whole genome shotgun (WGS) entry which is preliminary data.</text>
</comment>
<keyword evidence="1" id="KW-0812">Transmembrane</keyword>
<sequence>MSDDSTPRELDEFEPFQPRPMRSRTRTWVLRTVVLLAVLALVLPGVITTISIAGSNAARACAYLVSIAEPSAHATEVHFEAFGPGGLGWECYAVDPFDADHHIASLGLIPVAPGMRQVPTSNS</sequence>
<feature type="transmembrane region" description="Helical" evidence="1">
    <location>
        <begin position="28"/>
        <end position="47"/>
    </location>
</feature>
<dbReference type="OrthoDB" id="5122659at2"/>
<evidence type="ECO:0000256" key="1">
    <source>
        <dbReference type="SAM" id="Phobius"/>
    </source>
</evidence>
<dbReference type="Proteomes" id="UP000317998">
    <property type="component" value="Unassembled WGS sequence"/>
</dbReference>
<evidence type="ECO:0000313" key="3">
    <source>
        <dbReference type="Proteomes" id="UP000317998"/>
    </source>
</evidence>
<dbReference type="AlphaFoldDB" id="A0A542YGL6"/>
<keyword evidence="1" id="KW-0472">Membrane</keyword>
<proteinExistence type="predicted"/>
<keyword evidence="3" id="KW-1185">Reference proteome</keyword>
<dbReference type="EMBL" id="VFOM01000001">
    <property type="protein sequence ID" value="TQL47238.1"/>
    <property type="molecule type" value="Genomic_DNA"/>
</dbReference>
<keyword evidence="1" id="KW-1133">Transmembrane helix</keyword>
<organism evidence="2 3">
    <name type="scientific">Homoserinimonas aerilata</name>
    <dbReference type="NCBI Taxonomy" id="1162970"/>
    <lineage>
        <taxon>Bacteria</taxon>
        <taxon>Bacillati</taxon>
        <taxon>Actinomycetota</taxon>
        <taxon>Actinomycetes</taxon>
        <taxon>Micrococcales</taxon>
        <taxon>Microbacteriaceae</taxon>
        <taxon>Homoserinimonas</taxon>
    </lineage>
</organism>
<name>A0A542YGL6_9MICO</name>
<accession>A0A542YGL6</accession>